<reference evidence="4" key="2">
    <citation type="journal article" date="2021" name="PeerJ">
        <title>Extensive microbial diversity within the chicken gut microbiome revealed by metagenomics and culture.</title>
        <authorList>
            <person name="Gilroy R."/>
            <person name="Ravi A."/>
            <person name="Getino M."/>
            <person name="Pursley I."/>
            <person name="Horton D.L."/>
            <person name="Alikhan N.F."/>
            <person name="Baker D."/>
            <person name="Gharbi K."/>
            <person name="Hall N."/>
            <person name="Watson M."/>
            <person name="Adriaenssens E.M."/>
            <person name="Foster-Nyarko E."/>
            <person name="Jarju S."/>
            <person name="Secka A."/>
            <person name="Antonio M."/>
            <person name="Oren A."/>
            <person name="Chaudhuri R.R."/>
            <person name="La Ragione R."/>
            <person name="Hildebrand F."/>
            <person name="Pallen M.J."/>
        </authorList>
    </citation>
    <scope>NUCLEOTIDE SEQUENCE</scope>
    <source>
        <strain evidence="4">4920</strain>
    </source>
</reference>
<dbReference type="CDD" id="cd04301">
    <property type="entry name" value="NAT_SF"/>
    <property type="match status" value="1"/>
</dbReference>
<dbReference type="PANTHER" id="PTHR43877">
    <property type="entry name" value="AMINOALKYLPHOSPHONATE N-ACETYLTRANSFERASE-RELATED-RELATED"/>
    <property type="match status" value="1"/>
</dbReference>
<keyword evidence="1" id="KW-0808">Transferase</keyword>
<comment type="caution">
    <text evidence="4">The sequence shown here is derived from an EMBL/GenBank/DDBJ whole genome shotgun (WGS) entry which is preliminary data.</text>
</comment>
<feature type="domain" description="N-acetyltransferase" evidence="3">
    <location>
        <begin position="1"/>
        <end position="152"/>
    </location>
</feature>
<evidence type="ECO:0000313" key="5">
    <source>
        <dbReference type="Proteomes" id="UP000886743"/>
    </source>
</evidence>
<gene>
    <name evidence="4" type="ORF">IAC74_01560</name>
</gene>
<organism evidence="4 5">
    <name type="scientific">Candidatus Aphodoplasma excrementigallinarum</name>
    <dbReference type="NCBI Taxonomy" id="2840673"/>
    <lineage>
        <taxon>Bacteria</taxon>
        <taxon>Bacillati</taxon>
        <taxon>Bacillota</taxon>
        <taxon>Clostridia</taxon>
        <taxon>Eubacteriales</taxon>
        <taxon>Candidatus Aphodoplasma</taxon>
    </lineage>
</organism>
<protein>
    <submittedName>
        <fullName evidence="4">GNAT family N-acetyltransferase</fullName>
    </submittedName>
</protein>
<dbReference type="InterPro" id="IPR050832">
    <property type="entry name" value="Bact_Acetyltransf"/>
</dbReference>
<name>A0A9D1NFM8_9FIRM</name>
<dbReference type="InterPro" id="IPR016181">
    <property type="entry name" value="Acyl_CoA_acyltransferase"/>
</dbReference>
<sequence length="152" mass="17062">MEVRVATKSDIPAIVEFRKKLLCEVAGTIPENLPDRMAGYLENHLPDGSCLCVILEEEGRAVASAMLCIYDVMPDEVNTSGKVSTLFNVYTLPEYRGAGLMQGLLHTLFELAKRAGVEEVYASAEEKAIPLYRRMGFLMKEREMHLFLHPLK</sequence>
<reference evidence="4" key="1">
    <citation type="submission" date="2020-10" db="EMBL/GenBank/DDBJ databases">
        <authorList>
            <person name="Gilroy R."/>
        </authorList>
    </citation>
    <scope>NUCLEOTIDE SEQUENCE</scope>
    <source>
        <strain evidence="4">4920</strain>
    </source>
</reference>
<dbReference type="SUPFAM" id="SSF55729">
    <property type="entry name" value="Acyl-CoA N-acyltransferases (Nat)"/>
    <property type="match status" value="1"/>
</dbReference>
<keyword evidence="2" id="KW-0012">Acyltransferase</keyword>
<dbReference type="AlphaFoldDB" id="A0A9D1NFM8"/>
<evidence type="ECO:0000256" key="2">
    <source>
        <dbReference type="ARBA" id="ARBA00023315"/>
    </source>
</evidence>
<dbReference type="Pfam" id="PF00583">
    <property type="entry name" value="Acetyltransf_1"/>
    <property type="match status" value="1"/>
</dbReference>
<dbReference type="InterPro" id="IPR000182">
    <property type="entry name" value="GNAT_dom"/>
</dbReference>
<dbReference type="EMBL" id="DVOF01000046">
    <property type="protein sequence ID" value="HIV02233.1"/>
    <property type="molecule type" value="Genomic_DNA"/>
</dbReference>
<evidence type="ECO:0000313" key="4">
    <source>
        <dbReference type="EMBL" id="HIV02233.1"/>
    </source>
</evidence>
<dbReference type="GO" id="GO:0016747">
    <property type="term" value="F:acyltransferase activity, transferring groups other than amino-acyl groups"/>
    <property type="evidence" value="ECO:0007669"/>
    <property type="project" value="InterPro"/>
</dbReference>
<proteinExistence type="predicted"/>
<evidence type="ECO:0000259" key="3">
    <source>
        <dbReference type="PROSITE" id="PS51186"/>
    </source>
</evidence>
<dbReference type="Gene3D" id="3.40.630.30">
    <property type="match status" value="1"/>
</dbReference>
<dbReference type="Proteomes" id="UP000886743">
    <property type="component" value="Unassembled WGS sequence"/>
</dbReference>
<accession>A0A9D1NFM8</accession>
<evidence type="ECO:0000256" key="1">
    <source>
        <dbReference type="ARBA" id="ARBA00022679"/>
    </source>
</evidence>
<dbReference type="PROSITE" id="PS51186">
    <property type="entry name" value="GNAT"/>
    <property type="match status" value="1"/>
</dbReference>